<reference evidence="2 3" key="1">
    <citation type="journal article" date="2013" name="BMC Genomics">
        <title>Reconstruction of the lipid metabolism for the microalga Monoraphidium neglectum from its genome sequence reveals characteristics suitable for biofuel production.</title>
        <authorList>
            <person name="Bogen C."/>
            <person name="Al-Dilaimi A."/>
            <person name="Albersmeier A."/>
            <person name="Wichmann J."/>
            <person name="Grundmann M."/>
            <person name="Rupp O."/>
            <person name="Lauersen K.J."/>
            <person name="Blifernez-Klassen O."/>
            <person name="Kalinowski J."/>
            <person name="Goesmann A."/>
            <person name="Mussgnug J.H."/>
            <person name="Kruse O."/>
        </authorList>
    </citation>
    <scope>NUCLEOTIDE SEQUENCE [LARGE SCALE GENOMIC DNA]</scope>
    <source>
        <strain evidence="2 3">SAG 48.87</strain>
    </source>
</reference>
<dbReference type="KEGG" id="mng:MNEG_12795"/>
<name>A0A0D2J5P0_9CHLO</name>
<dbReference type="OrthoDB" id="554370at2759"/>
<feature type="compositionally biased region" description="Pro residues" evidence="1">
    <location>
        <begin position="121"/>
        <end position="135"/>
    </location>
</feature>
<feature type="compositionally biased region" description="Pro residues" evidence="1">
    <location>
        <begin position="90"/>
        <end position="113"/>
    </location>
</feature>
<protein>
    <submittedName>
        <fullName evidence="2">Uncharacterized protein</fullName>
    </submittedName>
</protein>
<evidence type="ECO:0000313" key="3">
    <source>
        <dbReference type="Proteomes" id="UP000054498"/>
    </source>
</evidence>
<dbReference type="GeneID" id="25730193"/>
<dbReference type="EMBL" id="KK103659">
    <property type="protein sequence ID" value="KIY95167.1"/>
    <property type="molecule type" value="Genomic_DNA"/>
</dbReference>
<evidence type="ECO:0000256" key="1">
    <source>
        <dbReference type="SAM" id="MobiDB-lite"/>
    </source>
</evidence>
<organism evidence="2 3">
    <name type="scientific">Monoraphidium neglectum</name>
    <dbReference type="NCBI Taxonomy" id="145388"/>
    <lineage>
        <taxon>Eukaryota</taxon>
        <taxon>Viridiplantae</taxon>
        <taxon>Chlorophyta</taxon>
        <taxon>core chlorophytes</taxon>
        <taxon>Chlorophyceae</taxon>
        <taxon>CS clade</taxon>
        <taxon>Sphaeropleales</taxon>
        <taxon>Selenastraceae</taxon>
        <taxon>Monoraphidium</taxon>
    </lineage>
</organism>
<evidence type="ECO:0000313" key="2">
    <source>
        <dbReference type="EMBL" id="KIY95167.1"/>
    </source>
</evidence>
<accession>A0A0D2J5P0</accession>
<keyword evidence="3" id="KW-1185">Reference proteome</keyword>
<gene>
    <name evidence="2" type="ORF">MNEG_12795</name>
</gene>
<dbReference type="Proteomes" id="UP000054498">
    <property type="component" value="Unassembled WGS sequence"/>
</dbReference>
<proteinExistence type="predicted"/>
<sequence length="477" mass="49574">MQLGGMLTTARSCVAVSAGRCIQWLQLSTNHTKTLAVGNDKLTAPSTVATVNRKAGYLAAIRGWQDAPKGGLQQLQFVWGVAVCPEPPAPKPAPVPLPSPEPTPEPTPEPESPAPTGGPDEPAPSPAPEPEPLCPPVKAKCDTTAPEGGSAFCPAITPFTTSQCTGGCCVSAGKCKKPLCGFNGLGAEVFAKDLFCWGTNKGFLHNKFNRCKNLACKLAVPGCIGDVLSGACVGTVAALSDDVDDGAKQWVGYPCLQPIPAGLPVDALGHWDINGAYANKLWTICNCKATKAVPGYDSASCKGPLCELFKKPEFPSLNFGLPKFDLPDVGKLIDSKLDALGNITELFKPNITIPHLPALNLKSHLDELKAHLNGTAASLSGPLRAALLAKLPTFTLNLTKPEVPTLSLNIPHPDLNLADLLPSLDLSKLGADKPAGLTVFNVSQLASLGELHTLDGLLKAFDVAGPKKGGAAAKPAP</sequence>
<dbReference type="AlphaFoldDB" id="A0A0D2J5P0"/>
<dbReference type="RefSeq" id="XP_013894187.1">
    <property type="nucleotide sequence ID" value="XM_014038733.1"/>
</dbReference>
<feature type="region of interest" description="Disordered" evidence="1">
    <location>
        <begin position="90"/>
        <end position="135"/>
    </location>
</feature>